<dbReference type="Proteomes" id="UP001153334">
    <property type="component" value="Unassembled WGS sequence"/>
</dbReference>
<comment type="caution">
    <text evidence="1">The sequence shown here is derived from an EMBL/GenBank/DDBJ whole genome shotgun (WGS) entry which is preliminary data.</text>
</comment>
<organism evidence="1 2">
    <name type="scientific">Nemania bipapillata</name>
    <dbReference type="NCBI Taxonomy" id="110536"/>
    <lineage>
        <taxon>Eukaryota</taxon>
        <taxon>Fungi</taxon>
        <taxon>Dikarya</taxon>
        <taxon>Ascomycota</taxon>
        <taxon>Pezizomycotina</taxon>
        <taxon>Sordariomycetes</taxon>
        <taxon>Xylariomycetidae</taxon>
        <taxon>Xylariales</taxon>
        <taxon>Xylariaceae</taxon>
        <taxon>Nemania</taxon>
    </lineage>
</organism>
<proteinExistence type="predicted"/>
<evidence type="ECO:0000313" key="1">
    <source>
        <dbReference type="EMBL" id="KAJ8114761.1"/>
    </source>
</evidence>
<gene>
    <name evidence="1" type="ORF">ONZ43_g4828</name>
</gene>
<accession>A0ACC2IHZ6</accession>
<sequence>MADPKEKFFRHFQAEVTLIQDEIDSLASLSAVGGERQSGIDKVLAGISRLSTEVMDARDFIPSYDQRAYSQAIKALTEKLNTTTGKFAPKSRFQFKPRKADTTTAQPQVTPDPRLHRPWVGDGSQDAEDTSQAVIEDEARDAVGTLPSIPSAKNYNEELARSGNVGGVRKPSFSTAKNIEISEHTGLHIMLPMTASRATSSGSLTDLTRCIVDMTIPTTTGAPFAGLALKNIKQSLIVAGQVAGPMHITGMEDSVIVVAARQVRMHDCKNVHVYLHCASHPIIEDCSQVAFAPLPAYYTNESTPPEKNQWDQVDDFKWLKATASPNWSILAEESRIVDDVWQHTVCGKAGMSSDDILRELKILTKAGPAFAS</sequence>
<name>A0ACC2IHZ6_9PEZI</name>
<reference evidence="1" key="1">
    <citation type="submission" date="2022-11" db="EMBL/GenBank/DDBJ databases">
        <title>Genome Sequence of Nemania bipapillata.</title>
        <authorList>
            <person name="Buettner E."/>
        </authorList>
    </citation>
    <scope>NUCLEOTIDE SEQUENCE</scope>
    <source>
        <strain evidence="1">CP14</strain>
    </source>
</reference>
<keyword evidence="2" id="KW-1185">Reference proteome</keyword>
<dbReference type="EMBL" id="JAPESX010001376">
    <property type="protein sequence ID" value="KAJ8114761.1"/>
    <property type="molecule type" value="Genomic_DNA"/>
</dbReference>
<protein>
    <submittedName>
        <fullName evidence="1">Uncharacterized protein</fullName>
    </submittedName>
</protein>
<evidence type="ECO:0000313" key="2">
    <source>
        <dbReference type="Proteomes" id="UP001153334"/>
    </source>
</evidence>